<feature type="region of interest" description="Disordered" evidence="1">
    <location>
        <begin position="1"/>
        <end position="20"/>
    </location>
</feature>
<keyword evidence="2" id="KW-0472">Membrane</keyword>
<accession>A0A086MYN0</accession>
<keyword evidence="2" id="KW-1133">Transmembrane helix</keyword>
<dbReference type="RefSeq" id="WP_043380564.1">
    <property type="nucleotide sequence ID" value="NZ_KN039947.1"/>
</dbReference>
<dbReference type="STRING" id="1915400.FM21_24810"/>
<evidence type="ECO:0000313" key="3">
    <source>
        <dbReference type="EMBL" id="KFG73998.1"/>
    </source>
</evidence>
<feature type="compositionally biased region" description="Basic and acidic residues" evidence="1">
    <location>
        <begin position="1"/>
        <end position="14"/>
    </location>
</feature>
<keyword evidence="2" id="KW-0812">Transmembrane</keyword>
<feature type="transmembrane region" description="Helical" evidence="2">
    <location>
        <begin position="46"/>
        <end position="69"/>
    </location>
</feature>
<sequence length="85" mass="9676">MNRLQREAAARRIMEQSPPRVPPELYADALRRGGRMLRRRTAVRRLAWVLLGAAAVAFTVWALTVQPWVEPPSETTPPVTGWEGW</sequence>
<dbReference type="Proteomes" id="UP000029095">
    <property type="component" value="Unassembled WGS sequence"/>
</dbReference>
<name>A0A086MYN0_9ACTN</name>
<reference evidence="3 4" key="1">
    <citation type="submission" date="2014-05" db="EMBL/GenBank/DDBJ databases">
        <title>Complete genome sequence of the Streptomyces mutabilis TRM45540.</title>
        <authorList>
            <person name="Luo X."/>
            <person name="Zhang L."/>
        </authorList>
    </citation>
    <scope>NUCLEOTIDE SEQUENCE [LARGE SCALE GENOMIC DNA]</scope>
    <source>
        <strain evidence="3 4">TRM45540</strain>
    </source>
</reference>
<dbReference type="AlphaFoldDB" id="A0A086MYN0"/>
<evidence type="ECO:0000313" key="4">
    <source>
        <dbReference type="Proteomes" id="UP000029095"/>
    </source>
</evidence>
<protein>
    <submittedName>
        <fullName evidence="3">Uncharacterized protein</fullName>
    </submittedName>
</protein>
<keyword evidence="4" id="KW-1185">Reference proteome</keyword>
<comment type="caution">
    <text evidence="3">The sequence shown here is derived from an EMBL/GenBank/DDBJ whole genome shotgun (WGS) entry which is preliminary data.</text>
</comment>
<dbReference type="HOGENOM" id="CLU_178592_0_0_11"/>
<evidence type="ECO:0000256" key="1">
    <source>
        <dbReference type="SAM" id="MobiDB-lite"/>
    </source>
</evidence>
<dbReference type="EMBL" id="JNFQ01000002">
    <property type="protein sequence ID" value="KFG73998.1"/>
    <property type="molecule type" value="Genomic_DNA"/>
</dbReference>
<organism evidence="3 4">
    <name type="scientific">Streptomyces mutabilis</name>
    <dbReference type="NCBI Taxonomy" id="67332"/>
    <lineage>
        <taxon>Bacteria</taxon>
        <taxon>Bacillati</taxon>
        <taxon>Actinomycetota</taxon>
        <taxon>Actinomycetes</taxon>
        <taxon>Kitasatosporales</taxon>
        <taxon>Streptomycetaceae</taxon>
        <taxon>Streptomyces</taxon>
    </lineage>
</organism>
<proteinExistence type="predicted"/>
<gene>
    <name evidence="3" type="ORF">FM21_24810</name>
</gene>
<evidence type="ECO:0000256" key="2">
    <source>
        <dbReference type="SAM" id="Phobius"/>
    </source>
</evidence>